<proteinExistence type="predicted"/>
<organism evidence="1">
    <name type="scientific">viral metagenome</name>
    <dbReference type="NCBI Taxonomy" id="1070528"/>
    <lineage>
        <taxon>unclassified sequences</taxon>
        <taxon>metagenomes</taxon>
        <taxon>organismal metagenomes</taxon>
    </lineage>
</organism>
<accession>A0A6C0F9P9</accession>
<dbReference type="EMBL" id="MN738832">
    <property type="protein sequence ID" value="QHT38577.1"/>
    <property type="molecule type" value="Genomic_DNA"/>
</dbReference>
<evidence type="ECO:0000313" key="1">
    <source>
        <dbReference type="EMBL" id="QHT38577.1"/>
    </source>
</evidence>
<protein>
    <submittedName>
        <fullName evidence="1">Uncharacterized protein</fullName>
    </submittedName>
</protein>
<dbReference type="AlphaFoldDB" id="A0A6C0F9P9"/>
<reference evidence="1" key="1">
    <citation type="journal article" date="2020" name="Nature">
        <title>Giant virus diversity and host interactions through global metagenomics.</title>
        <authorList>
            <person name="Schulz F."/>
            <person name="Roux S."/>
            <person name="Paez-Espino D."/>
            <person name="Jungbluth S."/>
            <person name="Walsh D.A."/>
            <person name="Denef V.J."/>
            <person name="McMahon K.D."/>
            <person name="Konstantinidis K.T."/>
            <person name="Eloe-Fadrosh E.A."/>
            <person name="Kyrpides N.C."/>
            <person name="Woyke T."/>
        </authorList>
    </citation>
    <scope>NUCLEOTIDE SEQUENCE</scope>
    <source>
        <strain evidence="1">GVMAG-S-ERX556106-38</strain>
    </source>
</reference>
<sequence length="215" mass="25744">MATDIQRPSLDMNKDMTDFMNMIPHDLVPCIKSFMKTEYEYALYDKKYTWENIENMLNDVLPWGPDFCCHLFKKFEKIEGGLQLFYPNADTDIELTLKRINWHDEPTIGVSFHKTHWFYPDYLKMPGGGKRWYLDDESTNYKGMAKMITTVLRKFDEWYWNNYTATAVDHEILTHIVKVYDTLEKYAHMDDDDFENDNNSIEESWKPWDLIKNGI</sequence>
<name>A0A6C0F9P9_9ZZZZ</name>